<name>A0A449B577_9BACT</name>
<dbReference type="AlphaFoldDB" id="A0A449B577"/>
<dbReference type="RefSeq" id="WP_129647132.1">
    <property type="nucleotide sequence ID" value="NZ_LR215037.1"/>
</dbReference>
<dbReference type="KEGG" id="mmau:NCTC10168_00695"/>
<accession>A0A449B577</accession>
<evidence type="ECO:0000313" key="2">
    <source>
        <dbReference type="Proteomes" id="UP000290243"/>
    </source>
</evidence>
<sequence>MKYLYFFTIKNENFNNNKIDKNSIDKLINKSKYRVHKIYFEDKKIVIHQSENEKSGEYIGYFAYLKGDYNGMTILDKITYKIEEILNQNLSYFEVDTLMCYIPWLIYLYETKNI</sequence>
<keyword evidence="2" id="KW-1185">Reference proteome</keyword>
<protein>
    <submittedName>
        <fullName evidence="1">Uncharacterized protein</fullName>
    </submittedName>
</protein>
<organism evidence="1 2">
    <name type="scientific">Mycoplasmopsis maculosa</name>
    <dbReference type="NCBI Taxonomy" id="114885"/>
    <lineage>
        <taxon>Bacteria</taxon>
        <taxon>Bacillati</taxon>
        <taxon>Mycoplasmatota</taxon>
        <taxon>Mycoplasmoidales</taxon>
        <taxon>Metamycoplasmataceae</taxon>
        <taxon>Mycoplasmopsis</taxon>
    </lineage>
</organism>
<gene>
    <name evidence="1" type="ORF">NCTC10168_00695</name>
</gene>
<evidence type="ECO:0000313" key="1">
    <source>
        <dbReference type="EMBL" id="VEU75761.1"/>
    </source>
</evidence>
<dbReference type="Proteomes" id="UP000290243">
    <property type="component" value="Chromosome"/>
</dbReference>
<proteinExistence type="predicted"/>
<dbReference type="EMBL" id="LR215037">
    <property type="protein sequence ID" value="VEU75761.1"/>
    <property type="molecule type" value="Genomic_DNA"/>
</dbReference>
<reference evidence="1 2" key="1">
    <citation type="submission" date="2019-01" db="EMBL/GenBank/DDBJ databases">
        <authorList>
            <consortium name="Pathogen Informatics"/>
        </authorList>
    </citation>
    <scope>NUCLEOTIDE SEQUENCE [LARGE SCALE GENOMIC DNA]</scope>
    <source>
        <strain evidence="1 2">NCTC10168</strain>
    </source>
</reference>